<keyword evidence="6" id="KW-1185">Reference proteome</keyword>
<organism evidence="5 6">
    <name type="scientific">Hominifimenecus microfluidus</name>
    <dbReference type="NCBI Taxonomy" id="2885348"/>
    <lineage>
        <taxon>Bacteria</taxon>
        <taxon>Bacillati</taxon>
        <taxon>Bacillota</taxon>
        <taxon>Clostridia</taxon>
        <taxon>Lachnospirales</taxon>
        <taxon>Lachnospiraceae</taxon>
        <taxon>Hominifimenecus</taxon>
    </lineage>
</organism>
<keyword evidence="3" id="KW-0862">Zinc</keyword>
<dbReference type="PANTHER" id="PTHR45982:SF1">
    <property type="entry name" value="REGULATOR OF CHROMOSOME CONDENSATION"/>
    <property type="match status" value="1"/>
</dbReference>
<dbReference type="PROSITE" id="PS00626">
    <property type="entry name" value="RCC1_2"/>
    <property type="match status" value="2"/>
</dbReference>
<dbReference type="GO" id="GO:0008270">
    <property type="term" value="F:zinc ion binding"/>
    <property type="evidence" value="ECO:0007669"/>
    <property type="project" value="UniProtKB-KW"/>
</dbReference>
<dbReference type="PROSITE" id="PS01358">
    <property type="entry name" value="ZF_RANBP2_1"/>
    <property type="match status" value="1"/>
</dbReference>
<feature type="domain" description="RanBP2-type" evidence="4">
    <location>
        <begin position="2"/>
        <end position="21"/>
    </location>
</feature>
<dbReference type="InterPro" id="IPR051553">
    <property type="entry name" value="Ran_GTPase-activating"/>
</dbReference>
<dbReference type="AlphaFoldDB" id="A0AAE3JH44"/>
<evidence type="ECO:0000313" key="6">
    <source>
        <dbReference type="Proteomes" id="UP001198182"/>
    </source>
</evidence>
<dbReference type="EMBL" id="JAJEQR010000030">
    <property type="protein sequence ID" value="MCC2231461.1"/>
    <property type="molecule type" value="Genomic_DNA"/>
</dbReference>
<evidence type="ECO:0000256" key="3">
    <source>
        <dbReference type="ARBA" id="ARBA00022833"/>
    </source>
</evidence>
<evidence type="ECO:0000259" key="4">
    <source>
        <dbReference type="PROSITE" id="PS01358"/>
    </source>
</evidence>
<gene>
    <name evidence="5" type="ORF">LKD81_10700</name>
</gene>
<dbReference type="PANTHER" id="PTHR45982">
    <property type="entry name" value="REGULATOR OF CHROMOSOME CONDENSATION"/>
    <property type="match status" value="1"/>
</dbReference>
<dbReference type="Gene3D" id="2.130.10.30">
    <property type="entry name" value="Regulator of chromosome condensation 1/beta-lactamase-inhibitor protein II"/>
    <property type="match status" value="1"/>
</dbReference>
<evidence type="ECO:0000256" key="2">
    <source>
        <dbReference type="ARBA" id="ARBA00022771"/>
    </source>
</evidence>
<keyword evidence="2" id="KW-0863">Zinc-finger</keyword>
<accession>A0AAE3JH44</accession>
<dbReference type="InterPro" id="IPR000408">
    <property type="entry name" value="Reg_chr_condens"/>
</dbReference>
<comment type="caution">
    <text evidence="5">The sequence shown here is derived from an EMBL/GenBank/DDBJ whole genome shotgun (WGS) entry which is preliminary data.</text>
</comment>
<evidence type="ECO:0000313" key="5">
    <source>
        <dbReference type="EMBL" id="MCC2231461.1"/>
    </source>
</evidence>
<protein>
    <recommendedName>
        <fullName evidence="4">RanBP2-type domain-containing protein</fullName>
    </recommendedName>
</protein>
<dbReference type="InterPro" id="IPR009091">
    <property type="entry name" value="RCC1/BLIP-II"/>
</dbReference>
<dbReference type="Pfam" id="PF13540">
    <property type="entry name" value="RCC1_2"/>
    <property type="match status" value="3"/>
</dbReference>
<reference evidence="5" key="1">
    <citation type="submission" date="2021-10" db="EMBL/GenBank/DDBJ databases">
        <title>Anaerobic single-cell dispensing facilitates the cultivation of human gut bacteria.</title>
        <authorList>
            <person name="Afrizal A."/>
        </authorList>
    </citation>
    <scope>NUCLEOTIDE SEQUENCE</scope>
    <source>
        <strain evidence="5">CLA-AA-H215</strain>
    </source>
</reference>
<name>A0AAE3JH44_9FIRM</name>
<dbReference type="Proteomes" id="UP001198182">
    <property type="component" value="Unassembled WGS sequence"/>
</dbReference>
<keyword evidence="1" id="KW-0479">Metal-binding</keyword>
<dbReference type="RefSeq" id="WP_308453980.1">
    <property type="nucleotide sequence ID" value="NZ_JAJEQR010000030.1"/>
</dbReference>
<dbReference type="SUPFAM" id="SSF50985">
    <property type="entry name" value="RCC1/BLIP-II"/>
    <property type="match status" value="1"/>
</dbReference>
<evidence type="ECO:0000256" key="1">
    <source>
        <dbReference type="ARBA" id="ARBA00022723"/>
    </source>
</evidence>
<sequence length="364" mass="39676">MWICPVCNRKNEENLLCCPACSFDASSNYENFNTLNSLAEGTAAISRRKESAIESTIKSSNGIDWPNVTAVAQCLWHTVVLYRDGRTAAFGDNDMDQCEVSEWNHITAIAAGGSPTGTAFTLGLHADGTVVAAGRLGISRKRISRCVSEWTNIIAIAAGGNHMVGLRSDGTVIAAGDNIHGQCEVSDWEDITAIACGHWHTVGLKSDGTVVSAGDNIHGQCGISNLDHPELFDEDDDDFYWKDDEEFEDEDSNEEDSEEDEDDFDEKFIFPEEWNDITAIACGMWHTVGLKADGTVVAIGDNAKGACNTRGWSRIRRIACGDHTTLGLDVDGNILTAGKPRCDGQFVLTEKEKDFLPYADIRKI</sequence>
<proteinExistence type="predicted"/>
<dbReference type="InterPro" id="IPR001876">
    <property type="entry name" value="Znf_RanBP2"/>
</dbReference>